<dbReference type="InterPro" id="IPR032710">
    <property type="entry name" value="NTF2-like_dom_sf"/>
</dbReference>
<dbReference type="Proteomes" id="UP000002949">
    <property type="component" value="Unassembled WGS sequence"/>
</dbReference>
<proteinExistence type="predicted"/>
<sequence>MTETTGKALAVARIYAEAIASKDVNKIMSVSAEDVICTSPLGQIGGAAAFRGFQEGFAKMIKKVTVVAVFGDDEHAVIVYDADTHPVANAVVAEHLVVNNGKIATTRVIYDASPFAAYVASLQAQH</sequence>
<dbReference type="OrthoDB" id="3257148at2"/>
<evidence type="ECO:0000313" key="2">
    <source>
        <dbReference type="EMBL" id="EHH11178.1"/>
    </source>
</evidence>
<organism evidence="2 3">
    <name type="scientific">Mesorhizobium amorphae CCNWGS0123</name>
    <dbReference type="NCBI Taxonomy" id="1082933"/>
    <lineage>
        <taxon>Bacteria</taxon>
        <taxon>Pseudomonadati</taxon>
        <taxon>Pseudomonadota</taxon>
        <taxon>Alphaproteobacteria</taxon>
        <taxon>Hyphomicrobiales</taxon>
        <taxon>Phyllobacteriaceae</taxon>
        <taxon>Mesorhizobium</taxon>
    </lineage>
</organism>
<dbReference type="STRING" id="1082933.A6B35_26185"/>
<accession>G6YAK4</accession>
<dbReference type="Pfam" id="PF12680">
    <property type="entry name" value="SnoaL_2"/>
    <property type="match status" value="1"/>
</dbReference>
<keyword evidence="3" id="KW-1185">Reference proteome</keyword>
<name>G6YAK4_9HYPH</name>
<dbReference type="EMBL" id="AGSN01000112">
    <property type="protein sequence ID" value="EHH11178.1"/>
    <property type="molecule type" value="Genomic_DNA"/>
</dbReference>
<dbReference type="InterPro" id="IPR037401">
    <property type="entry name" value="SnoaL-like"/>
</dbReference>
<dbReference type="RefSeq" id="WP_006202500.1">
    <property type="nucleotide sequence ID" value="NZ_AGSN01000112.1"/>
</dbReference>
<reference evidence="2 3" key="1">
    <citation type="journal article" date="2012" name="J. Bacteriol.">
        <title>Draft Genome Sequence of Plant Growth-Promoting Rhizobium Mesorhizobium amorphae, Isolated from Zinc-Lead Mine Tailings.</title>
        <authorList>
            <person name="Hao X."/>
            <person name="Lin Y."/>
            <person name="Johnstone L."/>
            <person name="Baltrus D.A."/>
            <person name="Miller S.J."/>
            <person name="Wei G."/>
            <person name="Rensing C."/>
        </authorList>
    </citation>
    <scope>NUCLEOTIDE SEQUENCE [LARGE SCALE GENOMIC DNA]</scope>
    <source>
        <strain evidence="2 3">CCNWGS0123</strain>
    </source>
</reference>
<dbReference type="KEGG" id="mamo:A6B35_26185"/>
<evidence type="ECO:0000313" key="3">
    <source>
        <dbReference type="Proteomes" id="UP000002949"/>
    </source>
</evidence>
<dbReference type="SUPFAM" id="SSF54427">
    <property type="entry name" value="NTF2-like"/>
    <property type="match status" value="1"/>
</dbReference>
<dbReference type="Gene3D" id="3.10.450.50">
    <property type="match status" value="1"/>
</dbReference>
<protein>
    <recommendedName>
        <fullName evidence="1">SnoaL-like domain-containing protein</fullName>
    </recommendedName>
</protein>
<feature type="domain" description="SnoaL-like" evidence="1">
    <location>
        <begin position="15"/>
        <end position="104"/>
    </location>
</feature>
<dbReference type="eggNOG" id="COG3631">
    <property type="taxonomic scope" value="Bacteria"/>
</dbReference>
<gene>
    <name evidence="2" type="ORF">MEA186_14882</name>
</gene>
<dbReference type="PATRIC" id="fig|1082933.3.peg.2896"/>
<dbReference type="AlphaFoldDB" id="G6YAK4"/>
<evidence type="ECO:0000259" key="1">
    <source>
        <dbReference type="Pfam" id="PF12680"/>
    </source>
</evidence>